<reference evidence="1" key="1">
    <citation type="submission" date="2014-09" db="EMBL/GenBank/DDBJ databases">
        <authorList>
            <person name="Magalhaes I.L.F."/>
            <person name="Oliveira U."/>
            <person name="Santos F.R."/>
            <person name="Vidigal T.H.D.A."/>
            <person name="Brescovit A.D."/>
            <person name="Santos A.J."/>
        </authorList>
    </citation>
    <scope>NUCLEOTIDE SEQUENCE</scope>
    <source>
        <tissue evidence="1">Shoot tissue taken approximately 20 cm above the soil surface</tissue>
    </source>
</reference>
<sequence length="14" mass="1487">MSQLAVDSDVTCFA</sequence>
<protein>
    <submittedName>
        <fullName evidence="1">Uncharacterized protein</fullName>
    </submittedName>
</protein>
<accession>A0A0A8Z3I8</accession>
<organism evidence="1">
    <name type="scientific">Arundo donax</name>
    <name type="common">Giant reed</name>
    <name type="synonym">Donax arundinaceus</name>
    <dbReference type="NCBI Taxonomy" id="35708"/>
    <lineage>
        <taxon>Eukaryota</taxon>
        <taxon>Viridiplantae</taxon>
        <taxon>Streptophyta</taxon>
        <taxon>Embryophyta</taxon>
        <taxon>Tracheophyta</taxon>
        <taxon>Spermatophyta</taxon>
        <taxon>Magnoliopsida</taxon>
        <taxon>Liliopsida</taxon>
        <taxon>Poales</taxon>
        <taxon>Poaceae</taxon>
        <taxon>PACMAD clade</taxon>
        <taxon>Arundinoideae</taxon>
        <taxon>Arundineae</taxon>
        <taxon>Arundo</taxon>
    </lineage>
</organism>
<name>A0A0A8Z3I8_ARUDO</name>
<evidence type="ECO:0000313" key="1">
    <source>
        <dbReference type="EMBL" id="JAD33366.1"/>
    </source>
</evidence>
<reference evidence="1" key="2">
    <citation type="journal article" date="2015" name="Data Brief">
        <title>Shoot transcriptome of the giant reed, Arundo donax.</title>
        <authorList>
            <person name="Barrero R.A."/>
            <person name="Guerrero F.D."/>
            <person name="Moolhuijzen P."/>
            <person name="Goolsby J.A."/>
            <person name="Tidwell J."/>
            <person name="Bellgard S.E."/>
            <person name="Bellgard M.I."/>
        </authorList>
    </citation>
    <scope>NUCLEOTIDE SEQUENCE</scope>
    <source>
        <tissue evidence="1">Shoot tissue taken approximately 20 cm above the soil surface</tissue>
    </source>
</reference>
<proteinExistence type="predicted"/>
<dbReference type="EMBL" id="GBRH01264529">
    <property type="protein sequence ID" value="JAD33366.1"/>
    <property type="molecule type" value="Transcribed_RNA"/>
</dbReference>